<keyword evidence="3" id="KW-1185">Reference proteome</keyword>
<organism evidence="2 3">
    <name type="scientific">Anabarilius grahami</name>
    <name type="common">Kanglang fish</name>
    <name type="synonym">Barilius grahami</name>
    <dbReference type="NCBI Taxonomy" id="495550"/>
    <lineage>
        <taxon>Eukaryota</taxon>
        <taxon>Metazoa</taxon>
        <taxon>Chordata</taxon>
        <taxon>Craniata</taxon>
        <taxon>Vertebrata</taxon>
        <taxon>Euteleostomi</taxon>
        <taxon>Actinopterygii</taxon>
        <taxon>Neopterygii</taxon>
        <taxon>Teleostei</taxon>
        <taxon>Ostariophysi</taxon>
        <taxon>Cypriniformes</taxon>
        <taxon>Xenocyprididae</taxon>
        <taxon>Xenocypridinae</taxon>
        <taxon>Xenocypridinae incertae sedis</taxon>
        <taxon>Anabarilius</taxon>
    </lineage>
</organism>
<proteinExistence type="predicted"/>
<evidence type="ECO:0000313" key="3">
    <source>
        <dbReference type="Proteomes" id="UP000281406"/>
    </source>
</evidence>
<accession>A0A3N0Z5P9</accession>
<evidence type="ECO:0000256" key="1">
    <source>
        <dbReference type="SAM" id="MobiDB-lite"/>
    </source>
</evidence>
<name>A0A3N0Z5P9_ANAGA</name>
<sequence length="107" mass="12267">MRAVCSGPETREHRADHIRESAQTTKVQQLRGEGKYGRYSSRHLTAKRVSWESCCKIDKRGSANQSRPCGSDVSRVSLRPLMPQRRLHDRRPHVFAPVMSDNYSDKS</sequence>
<reference evidence="2 3" key="1">
    <citation type="submission" date="2018-10" db="EMBL/GenBank/DDBJ databases">
        <title>Genome assembly for a Yunnan-Guizhou Plateau 3E fish, Anabarilius grahami (Regan), and its evolutionary and genetic applications.</title>
        <authorList>
            <person name="Jiang W."/>
        </authorList>
    </citation>
    <scope>NUCLEOTIDE SEQUENCE [LARGE SCALE GENOMIC DNA]</scope>
    <source>
        <strain evidence="2">AG-KIZ</strain>
        <tissue evidence="2">Muscle</tissue>
    </source>
</reference>
<feature type="region of interest" description="Disordered" evidence="1">
    <location>
        <begin position="60"/>
        <end position="107"/>
    </location>
</feature>
<dbReference type="Proteomes" id="UP000281406">
    <property type="component" value="Unassembled WGS sequence"/>
</dbReference>
<evidence type="ECO:0000313" key="2">
    <source>
        <dbReference type="EMBL" id="ROL53766.1"/>
    </source>
</evidence>
<gene>
    <name evidence="2" type="ORF">DPX16_9466</name>
</gene>
<protein>
    <submittedName>
        <fullName evidence="2">Uncharacterized protein</fullName>
    </submittedName>
</protein>
<comment type="caution">
    <text evidence="2">The sequence shown here is derived from an EMBL/GenBank/DDBJ whole genome shotgun (WGS) entry which is preliminary data.</text>
</comment>
<dbReference type="AlphaFoldDB" id="A0A3N0Z5P9"/>
<dbReference type="EMBL" id="RJVU01007700">
    <property type="protein sequence ID" value="ROL53766.1"/>
    <property type="molecule type" value="Genomic_DNA"/>
</dbReference>